<gene>
    <name evidence="3" type="ORF">Q5H92_16075</name>
</gene>
<evidence type="ECO:0008006" key="5">
    <source>
        <dbReference type="Google" id="ProtNLM"/>
    </source>
</evidence>
<keyword evidence="2" id="KW-0732">Signal</keyword>
<dbReference type="EMBL" id="JAUQSX010000008">
    <property type="protein sequence ID" value="MDO7847883.1"/>
    <property type="molecule type" value="Genomic_DNA"/>
</dbReference>
<feature type="signal peptide" evidence="2">
    <location>
        <begin position="1"/>
        <end position="28"/>
    </location>
</feature>
<feature type="chain" id="PRO_5046863837" description="DUF3575 domain-containing protein" evidence="2">
    <location>
        <begin position="29"/>
        <end position="252"/>
    </location>
</feature>
<feature type="compositionally biased region" description="Polar residues" evidence="1">
    <location>
        <begin position="32"/>
        <end position="42"/>
    </location>
</feature>
<comment type="caution">
    <text evidence="3">The sequence shown here is derived from an EMBL/GenBank/DDBJ whole genome shotgun (WGS) entry which is preliminary data.</text>
</comment>
<proteinExistence type="predicted"/>
<evidence type="ECO:0000256" key="1">
    <source>
        <dbReference type="SAM" id="MobiDB-lite"/>
    </source>
</evidence>
<feature type="region of interest" description="Disordered" evidence="1">
    <location>
        <begin position="28"/>
        <end position="51"/>
    </location>
</feature>
<dbReference type="RefSeq" id="WP_305012566.1">
    <property type="nucleotide sequence ID" value="NZ_JAUQSX010000008.1"/>
</dbReference>
<name>A0ABT9ADF9_9BACT</name>
<dbReference type="Proteomes" id="UP001167796">
    <property type="component" value="Unassembled WGS sequence"/>
</dbReference>
<reference evidence="3" key="1">
    <citation type="submission" date="2023-07" db="EMBL/GenBank/DDBJ databases">
        <authorList>
            <person name="Kim M.K."/>
        </authorList>
    </citation>
    <scope>NUCLEOTIDE SEQUENCE</scope>
    <source>
        <strain evidence="3">M29</strain>
    </source>
</reference>
<evidence type="ECO:0000313" key="3">
    <source>
        <dbReference type="EMBL" id="MDO7847883.1"/>
    </source>
</evidence>
<evidence type="ECO:0000313" key="4">
    <source>
        <dbReference type="Proteomes" id="UP001167796"/>
    </source>
</evidence>
<accession>A0ABT9ADF9</accession>
<keyword evidence="4" id="KW-1185">Reference proteome</keyword>
<sequence>MSVFKNVKPLQFAAFVLGLSGMMRPVAAQTAPPDSSRISYSEETTREPLPAEGSLQATYSRIARLQIEEQRLWKLGLNNFTTTAGSLGLDYLRAGVHLGYERKVGTAWSVMGEVSPDFIRFREMPTQRLTNSFALRSQLAGRYYYNLNRRIRKGKSASNFSANYLSLALGSSVGRQAQETPFFGYDYGGRVVRLDAALVYGLQRRLGRYGSIDAALALPFHLTDQPVPTEPSPGGLHLRLTGLLRIGLAIGR</sequence>
<organism evidence="3 4">
    <name type="scientific">Hymenobacter mellowenesis</name>
    <dbReference type="NCBI Taxonomy" id="3063995"/>
    <lineage>
        <taxon>Bacteria</taxon>
        <taxon>Pseudomonadati</taxon>
        <taxon>Bacteroidota</taxon>
        <taxon>Cytophagia</taxon>
        <taxon>Cytophagales</taxon>
        <taxon>Hymenobacteraceae</taxon>
        <taxon>Hymenobacter</taxon>
    </lineage>
</organism>
<protein>
    <recommendedName>
        <fullName evidence="5">DUF3575 domain-containing protein</fullName>
    </recommendedName>
</protein>
<evidence type="ECO:0000256" key="2">
    <source>
        <dbReference type="SAM" id="SignalP"/>
    </source>
</evidence>